<reference evidence="2" key="1">
    <citation type="submission" date="2021-05" db="EMBL/GenBank/DDBJ databases">
        <authorList>
            <person name="Alioto T."/>
            <person name="Alioto T."/>
            <person name="Gomez Garrido J."/>
        </authorList>
    </citation>
    <scope>NUCLEOTIDE SEQUENCE</scope>
</reference>
<dbReference type="EMBL" id="HBUF01648551">
    <property type="protein sequence ID" value="CAG6786529.1"/>
    <property type="molecule type" value="Transcribed_RNA"/>
</dbReference>
<name>A0A8D9FDN0_9HEMI</name>
<protein>
    <submittedName>
        <fullName evidence="2">Uncharacterized protein</fullName>
    </submittedName>
</protein>
<evidence type="ECO:0000256" key="1">
    <source>
        <dbReference type="SAM" id="Coils"/>
    </source>
</evidence>
<evidence type="ECO:0000313" key="2">
    <source>
        <dbReference type="EMBL" id="CAG6786506.1"/>
    </source>
</evidence>
<feature type="coiled-coil region" evidence="1">
    <location>
        <begin position="68"/>
        <end position="95"/>
    </location>
</feature>
<proteinExistence type="predicted"/>
<dbReference type="EMBL" id="HBUF01648548">
    <property type="protein sequence ID" value="CAG6786511.1"/>
    <property type="molecule type" value="Transcribed_RNA"/>
</dbReference>
<dbReference type="EMBL" id="HBUF01648547">
    <property type="protein sequence ID" value="CAG6786506.1"/>
    <property type="molecule type" value="Transcribed_RNA"/>
</dbReference>
<dbReference type="EMBL" id="HBUF01264080">
    <property type="protein sequence ID" value="CAG6683690.1"/>
    <property type="molecule type" value="Transcribed_RNA"/>
</dbReference>
<dbReference type="EMBL" id="HBUF01648550">
    <property type="protein sequence ID" value="CAG6786522.1"/>
    <property type="molecule type" value="Transcribed_RNA"/>
</dbReference>
<dbReference type="EMBL" id="HBUF01264081">
    <property type="protein sequence ID" value="CAG6683693.1"/>
    <property type="molecule type" value="Transcribed_RNA"/>
</dbReference>
<dbReference type="EMBL" id="HBUF01264083">
    <property type="protein sequence ID" value="CAG6683700.1"/>
    <property type="molecule type" value="Transcribed_RNA"/>
</dbReference>
<sequence>MILPKRKKCSQCSKLSEGLQCTSCETAHCFTCADISTSDAGILKRQKNFKYECTTCCANESSSKKNTNKDLVNVIHLLQEQVKQLQQSLESIKTSKNMESNDDHNHDMDEVITEMNERSKREKNVILFDIKESNNSDLNERKSHDAKKFDEIVAKLGLNQMSPRNIVRLGKHDDDEPNKARPMKITLQTKGETIAILKNARIKHAKNIKSDLTPMQRSKLTSLRSKLQEKVENGDEGWTIRYIKGIPQLVKINIGNQKNSEVTDK</sequence>
<dbReference type="EMBL" id="HBUF01264084">
    <property type="protein sequence ID" value="CAG6683703.1"/>
    <property type="molecule type" value="Transcribed_RNA"/>
</dbReference>
<dbReference type="AlphaFoldDB" id="A0A8D9FDN0"/>
<organism evidence="2">
    <name type="scientific">Cacopsylla melanoneura</name>
    <dbReference type="NCBI Taxonomy" id="428564"/>
    <lineage>
        <taxon>Eukaryota</taxon>
        <taxon>Metazoa</taxon>
        <taxon>Ecdysozoa</taxon>
        <taxon>Arthropoda</taxon>
        <taxon>Hexapoda</taxon>
        <taxon>Insecta</taxon>
        <taxon>Pterygota</taxon>
        <taxon>Neoptera</taxon>
        <taxon>Paraneoptera</taxon>
        <taxon>Hemiptera</taxon>
        <taxon>Sternorrhyncha</taxon>
        <taxon>Psylloidea</taxon>
        <taxon>Psyllidae</taxon>
        <taxon>Psyllinae</taxon>
        <taxon>Cacopsylla</taxon>
    </lineage>
</organism>
<keyword evidence="1" id="KW-0175">Coiled coil</keyword>
<dbReference type="EMBL" id="HBUF01264082">
    <property type="protein sequence ID" value="CAG6683696.1"/>
    <property type="molecule type" value="Transcribed_RNA"/>
</dbReference>
<accession>A0A8D9FDN0</accession>
<dbReference type="EMBL" id="HBUF01648549">
    <property type="protein sequence ID" value="CAG6786516.1"/>
    <property type="molecule type" value="Transcribed_RNA"/>
</dbReference>